<name>A0ABV3SNF0_9HYPH</name>
<evidence type="ECO:0000256" key="7">
    <source>
        <dbReference type="RuleBase" id="RU369079"/>
    </source>
</evidence>
<evidence type="ECO:0000313" key="9">
    <source>
        <dbReference type="EMBL" id="MEX0408313.1"/>
    </source>
</evidence>
<comment type="subcellular location">
    <subcellularLocation>
        <location evidence="7">Cell inner membrane</location>
        <topology evidence="7">Multi-pass membrane protein</topology>
    </subcellularLocation>
    <subcellularLocation>
        <location evidence="1">Cell membrane</location>
        <topology evidence="1">Multi-pass membrane protein</topology>
    </subcellularLocation>
</comment>
<gene>
    <name evidence="9" type="ORF">ABGN05_21870</name>
</gene>
<proteinExistence type="inferred from homology"/>
<evidence type="ECO:0000256" key="4">
    <source>
        <dbReference type="ARBA" id="ARBA00022692"/>
    </source>
</evidence>
<evidence type="ECO:0000256" key="5">
    <source>
        <dbReference type="ARBA" id="ARBA00022989"/>
    </source>
</evidence>
<comment type="function">
    <text evidence="7">Part of the tripartite ATP-independent periplasmic (TRAP) transport system.</text>
</comment>
<feature type="transmembrane region" description="Helical" evidence="7">
    <location>
        <begin position="96"/>
        <end position="121"/>
    </location>
</feature>
<evidence type="ECO:0000256" key="1">
    <source>
        <dbReference type="ARBA" id="ARBA00004651"/>
    </source>
</evidence>
<evidence type="ECO:0000313" key="10">
    <source>
        <dbReference type="Proteomes" id="UP001556692"/>
    </source>
</evidence>
<comment type="caution">
    <text evidence="9">The sequence shown here is derived from an EMBL/GenBank/DDBJ whole genome shotgun (WGS) entry which is preliminary data.</text>
</comment>
<keyword evidence="3" id="KW-1003">Cell membrane</keyword>
<dbReference type="Proteomes" id="UP001556692">
    <property type="component" value="Unassembled WGS sequence"/>
</dbReference>
<keyword evidence="6 7" id="KW-0472">Membrane</keyword>
<dbReference type="Pfam" id="PF04290">
    <property type="entry name" value="DctQ"/>
    <property type="match status" value="1"/>
</dbReference>
<comment type="subunit">
    <text evidence="7">The complex comprises the extracytoplasmic solute receptor protein and the two transmembrane proteins.</text>
</comment>
<evidence type="ECO:0000256" key="6">
    <source>
        <dbReference type="ARBA" id="ARBA00023136"/>
    </source>
</evidence>
<accession>A0ABV3SNF0</accession>
<keyword evidence="4 7" id="KW-0812">Transmembrane</keyword>
<keyword evidence="10" id="KW-1185">Reference proteome</keyword>
<feature type="transmembrane region" description="Helical" evidence="7">
    <location>
        <begin position="12"/>
        <end position="37"/>
    </location>
</feature>
<dbReference type="InterPro" id="IPR055348">
    <property type="entry name" value="DctQ"/>
</dbReference>
<evidence type="ECO:0000256" key="2">
    <source>
        <dbReference type="ARBA" id="ARBA00022448"/>
    </source>
</evidence>
<dbReference type="RefSeq" id="WP_367956181.1">
    <property type="nucleotide sequence ID" value="NZ_JBDPGJ010000005.1"/>
</dbReference>
<feature type="transmembrane region" description="Helical" evidence="7">
    <location>
        <begin position="141"/>
        <end position="166"/>
    </location>
</feature>
<dbReference type="EMBL" id="JBDPGJ010000005">
    <property type="protein sequence ID" value="MEX0408313.1"/>
    <property type="molecule type" value="Genomic_DNA"/>
</dbReference>
<protein>
    <recommendedName>
        <fullName evidence="7">TRAP transporter small permease protein</fullName>
    </recommendedName>
</protein>
<reference evidence="9 10" key="1">
    <citation type="submission" date="2024-05" db="EMBL/GenBank/DDBJ databases">
        <authorList>
            <person name="Jiang F."/>
        </authorList>
    </citation>
    <scope>NUCLEOTIDE SEQUENCE [LARGE SCALE GENOMIC DNA]</scope>
    <source>
        <strain evidence="9 10">LZ166</strain>
    </source>
</reference>
<keyword evidence="2 7" id="KW-0813">Transport</keyword>
<sequence length="190" mass="21168">MNLIVLVHTASTRVLGPAATSMAVVGAAWIFAIMVLINLDVFGRFLISKPIDGVPETVSLSIVGIVFMQLANTLRQERFIRSDILMGRLRRDRPRLAYALDAVFHLLGAVMFVLIAVYLFPKFLLAYERGTYVGNFGRFTMVIWPILLTILVGTVLTFAQYLTFALRDVLGAFDRLPSLSDDQERSDPAT</sequence>
<evidence type="ECO:0000256" key="3">
    <source>
        <dbReference type="ARBA" id="ARBA00022475"/>
    </source>
</evidence>
<evidence type="ECO:0000259" key="8">
    <source>
        <dbReference type="Pfam" id="PF04290"/>
    </source>
</evidence>
<comment type="similarity">
    <text evidence="7">Belongs to the TRAP transporter small permease family.</text>
</comment>
<keyword evidence="5 7" id="KW-1133">Transmembrane helix</keyword>
<organism evidence="9 10">
    <name type="scientific">Aquibium pacificus</name>
    <dbReference type="NCBI Taxonomy" id="3153579"/>
    <lineage>
        <taxon>Bacteria</taxon>
        <taxon>Pseudomonadati</taxon>
        <taxon>Pseudomonadota</taxon>
        <taxon>Alphaproteobacteria</taxon>
        <taxon>Hyphomicrobiales</taxon>
        <taxon>Phyllobacteriaceae</taxon>
        <taxon>Aquibium</taxon>
    </lineage>
</organism>
<comment type="caution">
    <text evidence="7">Lacks conserved residue(s) required for the propagation of feature annotation.</text>
</comment>
<feature type="domain" description="Tripartite ATP-independent periplasmic transporters DctQ component" evidence="8">
    <location>
        <begin position="33"/>
        <end position="169"/>
    </location>
</feature>
<keyword evidence="7" id="KW-0997">Cell inner membrane</keyword>